<dbReference type="InterPro" id="IPR006059">
    <property type="entry name" value="SBP"/>
</dbReference>
<keyword evidence="8" id="KW-1185">Reference proteome</keyword>
<keyword evidence="5" id="KW-0449">Lipoprotein</keyword>
<feature type="signal peptide" evidence="6">
    <location>
        <begin position="1"/>
        <end position="20"/>
    </location>
</feature>
<dbReference type="PANTHER" id="PTHR43649:SF33">
    <property type="entry name" value="POLYGALACTURONAN_RHAMNOGALACTURONAN-BINDING PROTEIN YTCQ"/>
    <property type="match status" value="1"/>
</dbReference>
<reference evidence="7 8" key="1">
    <citation type="submission" date="2021-06" db="EMBL/GenBank/DDBJ databases">
        <authorList>
            <person name="Criscuolo A."/>
        </authorList>
    </citation>
    <scope>NUCLEOTIDE SEQUENCE [LARGE SCALE GENOMIC DNA]</scope>
    <source>
        <strain evidence="8">CIP 111802</strain>
    </source>
</reference>
<dbReference type="Proteomes" id="UP000730618">
    <property type="component" value="Unassembled WGS sequence"/>
</dbReference>
<dbReference type="PROSITE" id="PS51257">
    <property type="entry name" value="PROKAR_LIPOPROTEIN"/>
    <property type="match status" value="1"/>
</dbReference>
<accession>A0ABM8VFM8</accession>
<evidence type="ECO:0000313" key="8">
    <source>
        <dbReference type="Proteomes" id="UP000730618"/>
    </source>
</evidence>
<evidence type="ECO:0000256" key="3">
    <source>
        <dbReference type="ARBA" id="ARBA00023136"/>
    </source>
</evidence>
<evidence type="ECO:0000256" key="4">
    <source>
        <dbReference type="ARBA" id="ARBA00023139"/>
    </source>
</evidence>
<evidence type="ECO:0008006" key="9">
    <source>
        <dbReference type="Google" id="ProtNLM"/>
    </source>
</evidence>
<dbReference type="RefSeq" id="WP_218098489.1">
    <property type="nucleotide sequence ID" value="NZ_CAJVCE010000005.1"/>
</dbReference>
<evidence type="ECO:0000256" key="5">
    <source>
        <dbReference type="ARBA" id="ARBA00023288"/>
    </source>
</evidence>
<keyword evidence="4" id="KW-0564">Palmitate</keyword>
<sequence>MLKKGMTAWLVLPLAAISLAGCGNMPETKEQPAGAVPASGNAPAELVFFSNSADSQESFNERFGDAIRNKFSNYTIKYIKKEKGSLLPDLIASGQPIDIYWESIGGFADGLIGFDMQYDMTDLAKKYKVNLESFEPTIMDALKQLSDGKLYGLPVFNNSMVLYYNKDIFDKFGVPYPKDGMNWDEALELGKKLTRSEGGVQYFGLGVTQLHILRMNPFSLPLVDPKTDKATIGNDNWKKLYSSVFINPAQDQGYRAKIEENKNKLPSETYDPFTKTRVMAMSGAITSLPSIRAEELSAFRWDMVAMPTFKELPGVGPQAYPTYFSVTKQSKYKEQAMEVIRFLASEAYQTEAAKKGVFMPVLKSDAVKKAFGQENAQFKGKNIGALFYNKYAPIPEKSKYNGVAQSMFEKVIGDLALGKTDMNTAFRTVEEEVNKAVEAEKKK</sequence>
<feature type="chain" id="PRO_5047237612" description="Extracellular solute-binding protein" evidence="6">
    <location>
        <begin position="21"/>
        <end position="443"/>
    </location>
</feature>
<evidence type="ECO:0000313" key="7">
    <source>
        <dbReference type="EMBL" id="CAG7635521.1"/>
    </source>
</evidence>
<proteinExistence type="predicted"/>
<keyword evidence="2 6" id="KW-0732">Signal</keyword>
<evidence type="ECO:0000256" key="6">
    <source>
        <dbReference type="SAM" id="SignalP"/>
    </source>
</evidence>
<comment type="caution">
    <text evidence="7">The sequence shown here is derived from an EMBL/GenBank/DDBJ whole genome shotgun (WGS) entry which is preliminary data.</text>
</comment>
<keyword evidence="3" id="KW-0472">Membrane</keyword>
<gene>
    <name evidence="7" type="ORF">PAECIP111802_02150</name>
</gene>
<dbReference type="PANTHER" id="PTHR43649">
    <property type="entry name" value="ARABINOSE-BINDING PROTEIN-RELATED"/>
    <property type="match status" value="1"/>
</dbReference>
<keyword evidence="1" id="KW-1003">Cell membrane</keyword>
<organism evidence="7 8">
    <name type="scientific">Paenibacillus allorhizosphaerae</name>
    <dbReference type="NCBI Taxonomy" id="2849866"/>
    <lineage>
        <taxon>Bacteria</taxon>
        <taxon>Bacillati</taxon>
        <taxon>Bacillota</taxon>
        <taxon>Bacilli</taxon>
        <taxon>Bacillales</taxon>
        <taxon>Paenibacillaceae</taxon>
        <taxon>Paenibacillus</taxon>
    </lineage>
</organism>
<dbReference type="EMBL" id="CAJVCE010000005">
    <property type="protein sequence ID" value="CAG7635521.1"/>
    <property type="molecule type" value="Genomic_DNA"/>
</dbReference>
<evidence type="ECO:0000256" key="1">
    <source>
        <dbReference type="ARBA" id="ARBA00022475"/>
    </source>
</evidence>
<dbReference type="InterPro" id="IPR050490">
    <property type="entry name" value="Bact_solute-bd_prot1"/>
</dbReference>
<protein>
    <recommendedName>
        <fullName evidence="9">Extracellular solute-binding protein</fullName>
    </recommendedName>
</protein>
<evidence type="ECO:0000256" key="2">
    <source>
        <dbReference type="ARBA" id="ARBA00022729"/>
    </source>
</evidence>
<dbReference type="Pfam" id="PF01547">
    <property type="entry name" value="SBP_bac_1"/>
    <property type="match status" value="1"/>
</dbReference>
<name>A0ABM8VFM8_9BACL</name>